<evidence type="ECO:0000313" key="1">
    <source>
        <dbReference type="EMBL" id="MDP9902712.1"/>
    </source>
</evidence>
<dbReference type="SUPFAM" id="SSF52540">
    <property type="entry name" value="P-loop containing nucleoside triphosphate hydrolases"/>
    <property type="match status" value="1"/>
</dbReference>
<reference evidence="1 2" key="1">
    <citation type="submission" date="2023-07" db="EMBL/GenBank/DDBJ databases">
        <title>Sorghum-associated microbial communities from plants grown in Nebraska, USA.</title>
        <authorList>
            <person name="Schachtman D."/>
        </authorList>
    </citation>
    <scope>NUCLEOTIDE SEQUENCE [LARGE SCALE GENOMIC DNA]</scope>
    <source>
        <strain evidence="1 2">DS1607</strain>
    </source>
</reference>
<dbReference type="EMBL" id="JAUSRO010000021">
    <property type="protein sequence ID" value="MDP9902712.1"/>
    <property type="molecule type" value="Genomic_DNA"/>
</dbReference>
<dbReference type="InterPro" id="IPR027417">
    <property type="entry name" value="P-loop_NTPase"/>
</dbReference>
<dbReference type="SUPFAM" id="SSF52172">
    <property type="entry name" value="CheY-like"/>
    <property type="match status" value="1"/>
</dbReference>
<dbReference type="Proteomes" id="UP001226867">
    <property type="component" value="Unassembled WGS sequence"/>
</dbReference>
<dbReference type="Gene3D" id="3.40.50.2300">
    <property type="match status" value="1"/>
</dbReference>
<dbReference type="PANTHER" id="PTHR43384:SF13">
    <property type="entry name" value="SLR0110 PROTEIN"/>
    <property type="match status" value="1"/>
</dbReference>
<dbReference type="RefSeq" id="WP_307692449.1">
    <property type="nucleotide sequence ID" value="NZ_JAUSRO010000021.1"/>
</dbReference>
<evidence type="ECO:0000313" key="2">
    <source>
        <dbReference type="Proteomes" id="UP001226867"/>
    </source>
</evidence>
<dbReference type="InterPro" id="IPR011006">
    <property type="entry name" value="CheY-like_superfamily"/>
</dbReference>
<dbReference type="PANTHER" id="PTHR43384">
    <property type="entry name" value="SEPTUM SITE-DETERMINING PROTEIN MIND HOMOLOG, CHLOROPLASTIC-RELATED"/>
    <property type="match status" value="1"/>
</dbReference>
<sequence>MNMPRNRALGYGADTYLFASNSGSNVTWLLSALQRSGTVVPSMLNADVLNERIAAIGPQALFLDFSGDQSAAAAEVHRQVKRDWPALPILGTGPASQPTAVLTALRAGVNDFVDITAAPEDVVATLAAMLERGTQEQATRHGRTIALLGARAGMGVTTLATHLAVLLQEMLKPAEAAASTPAAGMPVSPARGIALLDLGLPARDGLLYLDTASDFNFVDGARNLRRLDQTLVQTALAHHNSGAVVLPLPASLAQVREISHADSMALVKRLADFFDFQIADLGGFSLTEFVAQTVLEADKTWVVCDLSIGGIVSTANLLRDLRGHGVDPARLALVVNKMDKHVGLPASDIATRLGLPLAHVLPMRSAPLLAAASRGEMLASTSRSDPYVQAVLGMARSLLRDYADGSNWPAPSESPWRARIARLTGKWKRATGARQG</sequence>
<keyword evidence="2" id="KW-1185">Reference proteome</keyword>
<comment type="caution">
    <text evidence="1">The sequence shown here is derived from an EMBL/GenBank/DDBJ whole genome shotgun (WGS) entry which is preliminary data.</text>
</comment>
<dbReference type="InterPro" id="IPR050625">
    <property type="entry name" value="ParA/MinD_ATPase"/>
</dbReference>
<name>A0ABT9SED0_9BURK</name>
<accession>A0ABT9SED0</accession>
<organism evidence="1 2">
    <name type="scientific">Variovorax ginsengisoli</name>
    <dbReference type="NCBI Taxonomy" id="363844"/>
    <lineage>
        <taxon>Bacteria</taxon>
        <taxon>Pseudomonadati</taxon>
        <taxon>Pseudomonadota</taxon>
        <taxon>Betaproteobacteria</taxon>
        <taxon>Burkholderiales</taxon>
        <taxon>Comamonadaceae</taxon>
        <taxon>Variovorax</taxon>
    </lineage>
</organism>
<gene>
    <name evidence="1" type="ORF">J2W36_004990</name>
</gene>
<protein>
    <submittedName>
        <fullName evidence="1">Pilus assembly protein CpaE</fullName>
    </submittedName>
</protein>
<proteinExistence type="predicted"/>
<dbReference type="Gene3D" id="3.40.50.300">
    <property type="entry name" value="P-loop containing nucleotide triphosphate hydrolases"/>
    <property type="match status" value="1"/>
</dbReference>